<evidence type="ECO:0000256" key="2">
    <source>
        <dbReference type="ARBA" id="ARBA00002039"/>
    </source>
</evidence>
<evidence type="ECO:0000313" key="14">
    <source>
        <dbReference type="Proteomes" id="UP000628442"/>
    </source>
</evidence>
<evidence type="ECO:0000313" key="13">
    <source>
        <dbReference type="Proteomes" id="UP000292307"/>
    </source>
</evidence>
<protein>
    <recommendedName>
        <fullName evidence="5">Cyanophycinase</fullName>
        <ecNumber evidence="4">3.4.15.6</ecNumber>
    </recommendedName>
</protein>
<dbReference type="GO" id="GO:0008236">
    <property type="term" value="F:serine-type peptidase activity"/>
    <property type="evidence" value="ECO:0007669"/>
    <property type="project" value="UniProtKB-KW"/>
</dbReference>
<evidence type="ECO:0000256" key="1">
    <source>
        <dbReference type="ARBA" id="ARBA00001092"/>
    </source>
</evidence>
<evidence type="ECO:0000256" key="8">
    <source>
        <dbReference type="ARBA" id="ARBA00022825"/>
    </source>
</evidence>
<dbReference type="GO" id="GO:0004180">
    <property type="term" value="F:carboxypeptidase activity"/>
    <property type="evidence" value="ECO:0007669"/>
    <property type="project" value="UniProtKB-KW"/>
</dbReference>
<dbReference type="PIRSF" id="PIRSF032067">
    <property type="entry name" value="Cyanophycinase"/>
    <property type="match status" value="1"/>
</dbReference>
<dbReference type="SUPFAM" id="SSF52317">
    <property type="entry name" value="Class I glutamine amidotransferase-like"/>
    <property type="match status" value="1"/>
</dbReference>
<feature type="active site" description="Charge relay system" evidence="9">
    <location>
        <position position="194"/>
    </location>
</feature>
<evidence type="ECO:0000256" key="6">
    <source>
        <dbReference type="ARBA" id="ARBA00022670"/>
    </source>
</evidence>
<evidence type="ECO:0000313" key="11">
    <source>
        <dbReference type="EMBL" id="GGY34783.1"/>
    </source>
</evidence>
<evidence type="ECO:0000256" key="7">
    <source>
        <dbReference type="ARBA" id="ARBA00022801"/>
    </source>
</evidence>
<feature type="region of interest" description="Disordered" evidence="10">
    <location>
        <begin position="1"/>
        <end position="20"/>
    </location>
</feature>
<feature type="active site" description="Charge relay system" evidence="9">
    <location>
        <position position="221"/>
    </location>
</feature>
<dbReference type="Gene3D" id="3.40.50.880">
    <property type="match status" value="1"/>
</dbReference>
<dbReference type="InterPro" id="IPR005320">
    <property type="entry name" value="Peptidase_S51"/>
</dbReference>
<comment type="function">
    <text evidence="2">Exopeptidase that catalyzes the hydrolytic cleavage of multi-L-arginyl-poly-L-aspartic acid (cyanophycin; a water-insoluble reserve polymer) into aspartate-arginine dipeptides.</text>
</comment>
<evidence type="ECO:0000256" key="5">
    <source>
        <dbReference type="ARBA" id="ARBA00015719"/>
    </source>
</evidence>
<evidence type="ECO:0000256" key="4">
    <source>
        <dbReference type="ARBA" id="ARBA00013115"/>
    </source>
</evidence>
<comment type="similarity">
    <text evidence="3">Belongs to the peptidase S51 family.</text>
</comment>
<keyword evidence="13" id="KW-1185">Reference proteome</keyword>
<evidence type="ECO:0000256" key="10">
    <source>
        <dbReference type="SAM" id="MobiDB-lite"/>
    </source>
</evidence>
<feature type="active site" description="Charge relay system" evidence="9">
    <location>
        <position position="152"/>
    </location>
</feature>
<comment type="catalytic activity">
    <reaction evidence="1">
        <text>[L-4-(L-arginin-2-N-yl)aspartate](n) + H2O = [L-4-(L-arginin-2-N-yl)aspartate](n-1) + L-4-(L-arginin-2-N-yl)aspartate</text>
        <dbReference type="Rhea" id="RHEA:12845"/>
        <dbReference type="Rhea" id="RHEA-COMP:13728"/>
        <dbReference type="Rhea" id="RHEA-COMP:13734"/>
        <dbReference type="ChEBI" id="CHEBI:15377"/>
        <dbReference type="ChEBI" id="CHEBI:137986"/>
        <dbReference type="ChEBI" id="CHEBI:137991"/>
        <dbReference type="EC" id="3.4.15.6"/>
    </reaction>
</comment>
<evidence type="ECO:0000256" key="9">
    <source>
        <dbReference type="PIRSR" id="PIRSR032067-1"/>
    </source>
</evidence>
<accession>A0A411WXY8</accession>
<evidence type="ECO:0000313" key="12">
    <source>
        <dbReference type="EMBL" id="QBI01555.1"/>
    </source>
</evidence>
<name>A0A411WXY8_9BURK</name>
<dbReference type="InterPro" id="IPR011811">
    <property type="entry name" value="Peptidase_S51_cyanophycinase"/>
</dbReference>
<dbReference type="EC" id="3.4.15.6" evidence="4"/>
<reference evidence="11" key="1">
    <citation type="journal article" date="2014" name="Int. J. Syst. Evol. Microbiol.">
        <title>Complete genome sequence of Corynebacterium casei LMG S-19264T (=DSM 44701T), isolated from a smear-ripened cheese.</title>
        <authorList>
            <consortium name="US DOE Joint Genome Institute (JGI-PGF)"/>
            <person name="Walter F."/>
            <person name="Albersmeier A."/>
            <person name="Kalinowski J."/>
            <person name="Ruckert C."/>
        </authorList>
    </citation>
    <scope>NUCLEOTIDE SEQUENCE</scope>
    <source>
        <strain evidence="11">KCTC 12343</strain>
    </source>
</reference>
<dbReference type="EMBL" id="BMWV01000003">
    <property type="protein sequence ID" value="GGY34783.1"/>
    <property type="molecule type" value="Genomic_DNA"/>
</dbReference>
<reference evidence="11" key="3">
    <citation type="submission" date="2022-12" db="EMBL/GenBank/DDBJ databases">
        <authorList>
            <person name="Sun Q."/>
            <person name="Kim S."/>
        </authorList>
    </citation>
    <scope>NUCLEOTIDE SEQUENCE</scope>
    <source>
        <strain evidence="11">KCTC 12343</strain>
    </source>
</reference>
<dbReference type="CDD" id="cd03145">
    <property type="entry name" value="GAT1_cyanophycinase"/>
    <property type="match status" value="1"/>
</dbReference>
<evidence type="ECO:0000256" key="3">
    <source>
        <dbReference type="ARBA" id="ARBA00006534"/>
    </source>
</evidence>
<dbReference type="Proteomes" id="UP000628442">
    <property type="component" value="Unassembled WGS sequence"/>
</dbReference>
<dbReference type="EMBL" id="CP036401">
    <property type="protein sequence ID" value="QBI01555.1"/>
    <property type="molecule type" value="Genomic_DNA"/>
</dbReference>
<dbReference type="NCBIfam" id="TIGR02069">
    <property type="entry name" value="cyanophycinase"/>
    <property type="match status" value="1"/>
</dbReference>
<dbReference type="PANTHER" id="PTHR36175">
    <property type="entry name" value="CYANOPHYCINASE"/>
    <property type="match status" value="1"/>
</dbReference>
<dbReference type="GO" id="GO:0006508">
    <property type="term" value="P:proteolysis"/>
    <property type="evidence" value="ECO:0007669"/>
    <property type="project" value="UniProtKB-KW"/>
</dbReference>
<keyword evidence="12" id="KW-0121">Carboxypeptidase</keyword>
<organism evidence="11 14">
    <name type="scientific">Pseudoduganella albidiflava</name>
    <dbReference type="NCBI Taxonomy" id="321983"/>
    <lineage>
        <taxon>Bacteria</taxon>
        <taxon>Pseudomonadati</taxon>
        <taxon>Pseudomonadota</taxon>
        <taxon>Betaproteobacteria</taxon>
        <taxon>Burkholderiales</taxon>
        <taxon>Oxalobacteraceae</taxon>
        <taxon>Telluria group</taxon>
        <taxon>Pseudoduganella</taxon>
    </lineage>
</organism>
<dbReference type="InterPro" id="IPR029062">
    <property type="entry name" value="Class_I_gatase-like"/>
</dbReference>
<keyword evidence="6" id="KW-0645">Protease</keyword>
<keyword evidence="8" id="KW-0720">Serine protease</keyword>
<dbReference type="AlphaFoldDB" id="A0A411WXY8"/>
<dbReference type="GO" id="GO:0008241">
    <property type="term" value="F:peptidyl-dipeptidase activity"/>
    <property type="evidence" value="ECO:0007669"/>
    <property type="project" value="UniProtKB-EC"/>
</dbReference>
<keyword evidence="7 12" id="KW-0378">Hydrolase</keyword>
<proteinExistence type="inferred from homology"/>
<gene>
    <name evidence="12" type="ORF">EYF70_12360</name>
    <name evidence="11" type="ORF">GCM10007387_15940</name>
</gene>
<dbReference type="Pfam" id="PF03575">
    <property type="entry name" value="Peptidase_S51"/>
    <property type="match status" value="1"/>
</dbReference>
<dbReference type="Proteomes" id="UP000292307">
    <property type="component" value="Chromosome"/>
</dbReference>
<reference evidence="12 13" key="2">
    <citation type="submission" date="2019-02" db="EMBL/GenBank/DDBJ databases">
        <title>Draft Genome Sequences of Six Type Strains of the Genus Massilia.</title>
        <authorList>
            <person name="Miess H."/>
            <person name="Frediansyhah A."/>
            <person name="Gross H."/>
        </authorList>
    </citation>
    <scope>NUCLEOTIDE SEQUENCE [LARGE SCALE GENOMIC DNA]</scope>
    <source>
        <strain evidence="12 13">DSM 17472</strain>
    </source>
</reference>
<dbReference type="PANTHER" id="PTHR36175:SF1">
    <property type="entry name" value="CYANOPHYCINASE"/>
    <property type="match status" value="1"/>
</dbReference>
<sequence length="316" mass="33701">MSAQANKQESQQVSEQANGHFDRSQHGHLVIVGGHEDRENSKDILSRFVQLSGGTQGTIAVITAASRVPDEMWRRYDKVFREIGVRDVIRVDLPDRATANDAGLAARVRKCEGIWMTGGDQKRLLAMIGGTLLDEAMHGALKESGACIGGTSAGASAMCGHMLADGKADLLPEKGSVSLGAGLGFVQRVVIDQHFSERHRLARLLTIVAQNPYLLGIGIDEDTALVVERGVGIEVIGAGSVTVVDGRTMISNVADIPAGGTPQLIDVRLHLLPTGSSFALPEEIHHPHQLPPGATRDTPAALNDFVRNVTKRNPLS</sequence>
<feature type="compositionally biased region" description="Polar residues" evidence="10">
    <location>
        <begin position="1"/>
        <end position="17"/>
    </location>
</feature>
<dbReference type="OrthoDB" id="9799980at2"/>